<sequence length="802" mass="88771">MCHLCPTTSRRQVLKGVSALAALSALSSLSLAGCADKPSRQLAGAKPLPNTAGALPLNQVRLLPSAFKTAQEANSRYLMALEPDRFLHNFRLFAGLKPKGEVYGGWEADTIAGHSLGHYMSALALLHAQTGSLEAKRRLSYIISELAEVQDAEGDGYVAGFTRKRKDKSIVDGKEIFAEIKAGDIRSAGFDLNGCWVPFYNWHKLYTGLFDAQTYCGLDQALPVAVKLGGYIEGVFAPLSEAQVQQVLDCEHGGINESFAELYARTNDQRWLALAEKLYHKKVLDPLADGKDELANIHANTQIPKLIGLARIHELTGEQRKGAAPQFFWEAVTEHHSYVIGGNADREYFYEPDAIANHITEQTCEGCNTYNMLKLTRHLYSWGVNAAYFDYYERAHLNHILAQIDPDSGMVTYMMPLMSGAVREHSTPFDSFWCCTGTGMESNAKHGDSIYWQSADTFFVNLYIPSSAEWREGKAAFSLNTSYPYQGEIKLKVEKAEQAFTLAMRIPAWAGDDWTLALNGKPVAVSQDRGYAYLSRRFKAGDEITLTLPMTLRLEGTQGDDSVVAVLRGPMVLAADLGSKDDAFDGTAPALAGNDLLAGFAAMDEGSALYKTQGIGRPADMTFSPFYANHQRRSAVYFKRFNDAQWAAEEVAYAAEQERLKDLAARSVDVMHLGEMQAERDHKLEAEISYPVVYRGRNGRDARTGGFFEFTFKVAPGPLKLQATYWGEERKRLFHILIDGKRIASQTLDFDKPGAFFDVQYDIPPALTQGKKQVRVRFEPEPGNSAGPVFGVLLFKPKPQSA</sequence>
<dbReference type="SUPFAM" id="SSF48208">
    <property type="entry name" value="Six-hairpin glycosidases"/>
    <property type="match status" value="1"/>
</dbReference>
<feature type="domain" description="Non-reducing end beta-L-arabinofuranosidase-like GH127 catalytic" evidence="2">
    <location>
        <begin position="59"/>
        <end position="447"/>
    </location>
</feature>
<dbReference type="InterPro" id="IPR008928">
    <property type="entry name" value="6-hairpin_glycosidase_sf"/>
</dbReference>
<organism evidence="5 6">
    <name type="scientific">Gallaecimonas pentaromativorans</name>
    <dbReference type="NCBI Taxonomy" id="584787"/>
    <lineage>
        <taxon>Bacteria</taxon>
        <taxon>Pseudomonadati</taxon>
        <taxon>Pseudomonadota</taxon>
        <taxon>Gammaproteobacteria</taxon>
        <taxon>Enterobacterales</taxon>
        <taxon>Gallaecimonadaceae</taxon>
        <taxon>Gallaecimonas</taxon>
    </lineage>
</organism>
<evidence type="ECO:0008006" key="7">
    <source>
        <dbReference type="Google" id="ProtNLM"/>
    </source>
</evidence>
<dbReference type="PROSITE" id="PS51318">
    <property type="entry name" value="TAT"/>
    <property type="match status" value="1"/>
</dbReference>
<dbReference type="RefSeq" id="WP_123421519.1">
    <property type="nucleotide sequence ID" value="NZ_RJUL01000005.1"/>
</dbReference>
<dbReference type="PANTHER" id="PTHR31151">
    <property type="entry name" value="PROLINE-TRNA LIGASE (DUF1680)"/>
    <property type="match status" value="1"/>
</dbReference>
<evidence type="ECO:0000259" key="2">
    <source>
        <dbReference type="Pfam" id="PF07944"/>
    </source>
</evidence>
<dbReference type="PANTHER" id="PTHR31151:SF0">
    <property type="entry name" value="PROLINE-TRNA LIGASE (DUF1680)"/>
    <property type="match status" value="1"/>
</dbReference>
<dbReference type="InterPro" id="IPR049046">
    <property type="entry name" value="Beta-AFase-like_GH127_middle"/>
</dbReference>
<feature type="signal peptide" evidence="1">
    <location>
        <begin position="1"/>
        <end position="32"/>
    </location>
</feature>
<evidence type="ECO:0000259" key="3">
    <source>
        <dbReference type="Pfam" id="PF20620"/>
    </source>
</evidence>
<gene>
    <name evidence="5" type="ORF">EDC28_10552</name>
</gene>
<dbReference type="Pfam" id="PF20620">
    <property type="entry name" value="DUF6805"/>
    <property type="match status" value="1"/>
</dbReference>
<evidence type="ECO:0000256" key="1">
    <source>
        <dbReference type="SAM" id="SignalP"/>
    </source>
</evidence>
<evidence type="ECO:0000313" key="6">
    <source>
        <dbReference type="Proteomes" id="UP000268033"/>
    </source>
</evidence>
<feature type="domain" description="Glycoside hydrolase GH146 substrate-binding" evidence="3">
    <location>
        <begin position="663"/>
        <end position="794"/>
    </location>
</feature>
<dbReference type="InterPro" id="IPR012878">
    <property type="entry name" value="Beta-AFase-like_GH127_cat"/>
</dbReference>
<dbReference type="EMBL" id="RJUL01000005">
    <property type="protein sequence ID" value="ROQ25743.1"/>
    <property type="molecule type" value="Genomic_DNA"/>
</dbReference>
<dbReference type="STRING" id="584787.GCA_001247655_02807"/>
<proteinExistence type="predicted"/>
<feature type="chain" id="PRO_5018226803" description="Glycoside hydrolase family 127 protein" evidence="1">
    <location>
        <begin position="33"/>
        <end position="802"/>
    </location>
</feature>
<dbReference type="InterPro" id="IPR046544">
    <property type="entry name" value="GH146_SB_dom"/>
</dbReference>
<name>A0A3N1PAZ8_9GAMM</name>
<reference evidence="5 6" key="1">
    <citation type="submission" date="2018-11" db="EMBL/GenBank/DDBJ databases">
        <title>Genomic Encyclopedia of Type Strains, Phase IV (KMG-IV): sequencing the most valuable type-strain genomes for metagenomic binning, comparative biology and taxonomic classification.</title>
        <authorList>
            <person name="Goeker M."/>
        </authorList>
    </citation>
    <scope>NUCLEOTIDE SEQUENCE [LARGE SCALE GENOMIC DNA]</scope>
    <source>
        <strain evidence="5 6">DSM 21945</strain>
    </source>
</reference>
<accession>A0A3N1PAZ8</accession>
<dbReference type="Pfam" id="PF20736">
    <property type="entry name" value="Glyco_hydro127M"/>
    <property type="match status" value="1"/>
</dbReference>
<evidence type="ECO:0000259" key="4">
    <source>
        <dbReference type="Pfam" id="PF20736"/>
    </source>
</evidence>
<dbReference type="InterPro" id="IPR006311">
    <property type="entry name" value="TAT_signal"/>
</dbReference>
<comment type="caution">
    <text evidence="5">The sequence shown here is derived from an EMBL/GenBank/DDBJ whole genome shotgun (WGS) entry which is preliminary data.</text>
</comment>
<keyword evidence="6" id="KW-1185">Reference proteome</keyword>
<dbReference type="Pfam" id="PF07944">
    <property type="entry name" value="Beta-AFase-like_GH127_cat"/>
    <property type="match status" value="1"/>
</dbReference>
<keyword evidence="1" id="KW-0732">Signal</keyword>
<dbReference type="GO" id="GO:0005975">
    <property type="term" value="P:carbohydrate metabolic process"/>
    <property type="evidence" value="ECO:0007669"/>
    <property type="project" value="InterPro"/>
</dbReference>
<feature type="domain" description="Non-reducing end beta-L-arabinofuranosidase-like GH127 middle" evidence="4">
    <location>
        <begin position="459"/>
        <end position="550"/>
    </location>
</feature>
<protein>
    <recommendedName>
        <fullName evidence="7">Glycoside hydrolase family 127 protein</fullName>
    </recommendedName>
</protein>
<evidence type="ECO:0000313" key="5">
    <source>
        <dbReference type="EMBL" id="ROQ25743.1"/>
    </source>
</evidence>
<dbReference type="Proteomes" id="UP000268033">
    <property type="component" value="Unassembled WGS sequence"/>
</dbReference>
<dbReference type="AlphaFoldDB" id="A0A3N1PAZ8"/>